<evidence type="ECO:0000256" key="3">
    <source>
        <dbReference type="ARBA" id="ARBA00010617"/>
    </source>
</evidence>
<evidence type="ECO:0000256" key="12">
    <source>
        <dbReference type="SAM" id="Phobius"/>
    </source>
</evidence>
<dbReference type="PANTHER" id="PTHR46300">
    <property type="entry name" value="P450, PUTATIVE (EUROFUNG)-RELATED-RELATED"/>
    <property type="match status" value="1"/>
</dbReference>
<dbReference type="EMBL" id="LATX01000840">
    <property type="protein sequence ID" value="KTB44824.1"/>
    <property type="molecule type" value="Genomic_DNA"/>
</dbReference>
<evidence type="ECO:0000256" key="1">
    <source>
        <dbReference type="ARBA" id="ARBA00001971"/>
    </source>
</evidence>
<keyword evidence="6" id="KW-0479">Metal-binding</keyword>
<evidence type="ECO:0000256" key="7">
    <source>
        <dbReference type="ARBA" id="ARBA00022989"/>
    </source>
</evidence>
<keyword evidence="11 12" id="KW-0472">Membrane</keyword>
<evidence type="ECO:0000256" key="2">
    <source>
        <dbReference type="ARBA" id="ARBA00004167"/>
    </source>
</evidence>
<dbReference type="Pfam" id="PF00067">
    <property type="entry name" value="p450"/>
    <property type="match status" value="1"/>
</dbReference>
<dbReference type="Gene3D" id="1.10.630.10">
    <property type="entry name" value="Cytochrome P450"/>
    <property type="match status" value="1"/>
</dbReference>
<evidence type="ECO:0000256" key="9">
    <source>
        <dbReference type="ARBA" id="ARBA00023004"/>
    </source>
</evidence>
<evidence type="ECO:0008006" key="15">
    <source>
        <dbReference type="Google" id="ProtNLM"/>
    </source>
</evidence>
<name>A0A0W0G8B7_MONRR</name>
<evidence type="ECO:0000313" key="14">
    <source>
        <dbReference type="Proteomes" id="UP000054988"/>
    </source>
</evidence>
<dbReference type="GO" id="GO:0004497">
    <property type="term" value="F:monooxygenase activity"/>
    <property type="evidence" value="ECO:0007669"/>
    <property type="project" value="UniProtKB-KW"/>
</dbReference>
<dbReference type="GO" id="GO:0005506">
    <property type="term" value="F:iron ion binding"/>
    <property type="evidence" value="ECO:0007669"/>
    <property type="project" value="InterPro"/>
</dbReference>
<gene>
    <name evidence="13" type="ORF">WG66_2606</name>
</gene>
<keyword evidence="10" id="KW-0503">Monooxygenase</keyword>
<keyword evidence="7 12" id="KW-1133">Transmembrane helix</keyword>
<reference evidence="13 14" key="1">
    <citation type="submission" date="2015-12" db="EMBL/GenBank/DDBJ databases">
        <title>Draft genome sequence of Moniliophthora roreri, the causal agent of frosty pod rot of cacao.</title>
        <authorList>
            <person name="Aime M.C."/>
            <person name="Diaz-Valderrama J.R."/>
            <person name="Kijpornyongpan T."/>
            <person name="Phillips-Mora W."/>
        </authorList>
    </citation>
    <scope>NUCLEOTIDE SEQUENCE [LARGE SCALE GENOMIC DNA]</scope>
    <source>
        <strain evidence="13 14">MCA 2952</strain>
    </source>
</reference>
<dbReference type="eggNOG" id="KOG0156">
    <property type="taxonomic scope" value="Eukaryota"/>
</dbReference>
<dbReference type="PANTHER" id="PTHR46300:SF2">
    <property type="entry name" value="CYTOCHROME P450 MONOOXYGENASE ALNH-RELATED"/>
    <property type="match status" value="1"/>
</dbReference>
<dbReference type="GO" id="GO:0016020">
    <property type="term" value="C:membrane"/>
    <property type="evidence" value="ECO:0007669"/>
    <property type="project" value="UniProtKB-SubCell"/>
</dbReference>
<evidence type="ECO:0000256" key="4">
    <source>
        <dbReference type="ARBA" id="ARBA00022617"/>
    </source>
</evidence>
<dbReference type="GO" id="GO:0020037">
    <property type="term" value="F:heme binding"/>
    <property type="evidence" value="ECO:0007669"/>
    <property type="project" value="InterPro"/>
</dbReference>
<comment type="cofactor">
    <cofactor evidence="1">
        <name>heme</name>
        <dbReference type="ChEBI" id="CHEBI:30413"/>
    </cofactor>
</comment>
<keyword evidence="9" id="KW-0408">Iron</keyword>
<evidence type="ECO:0000256" key="5">
    <source>
        <dbReference type="ARBA" id="ARBA00022692"/>
    </source>
</evidence>
<comment type="similarity">
    <text evidence="3">Belongs to the cytochrome P450 family.</text>
</comment>
<keyword evidence="8" id="KW-0560">Oxidoreductase</keyword>
<dbReference type="AlphaFoldDB" id="A0A0W0G8B7"/>
<evidence type="ECO:0000256" key="11">
    <source>
        <dbReference type="ARBA" id="ARBA00023136"/>
    </source>
</evidence>
<keyword evidence="4" id="KW-0349">Heme</keyword>
<sequence>MPTIPWPDFDFVTLVLLFFLTWLVSKILRVGRRESYLPPGPPTIPILGNLHLFPTASPYIKFAEWGQQYGDIYSLKISSGNAVVVNSMEVAAELLDKRGATTADRPKLHMVDKVTGGLNLALCRYSDTWRVLRKAAHTILTPKAVEKHLPIQVAEATQILHDFLTNPDNFFEHIGRYSNSVVIIFRNNGAMEPMHIADGGASCRFTTVS</sequence>
<evidence type="ECO:0000313" key="13">
    <source>
        <dbReference type="EMBL" id="KTB44824.1"/>
    </source>
</evidence>
<dbReference type="InterPro" id="IPR036396">
    <property type="entry name" value="Cyt_P450_sf"/>
</dbReference>
<keyword evidence="5 12" id="KW-0812">Transmembrane</keyword>
<comment type="subcellular location">
    <subcellularLocation>
        <location evidence="2">Membrane</location>
        <topology evidence="2">Single-pass membrane protein</topology>
    </subcellularLocation>
</comment>
<protein>
    <recommendedName>
        <fullName evidence="15">Cytochrome p450</fullName>
    </recommendedName>
</protein>
<evidence type="ECO:0000256" key="10">
    <source>
        <dbReference type="ARBA" id="ARBA00023033"/>
    </source>
</evidence>
<proteinExistence type="inferred from homology"/>
<evidence type="ECO:0000256" key="8">
    <source>
        <dbReference type="ARBA" id="ARBA00023002"/>
    </source>
</evidence>
<dbReference type="GO" id="GO:0016705">
    <property type="term" value="F:oxidoreductase activity, acting on paired donors, with incorporation or reduction of molecular oxygen"/>
    <property type="evidence" value="ECO:0007669"/>
    <property type="project" value="InterPro"/>
</dbReference>
<dbReference type="SUPFAM" id="SSF48264">
    <property type="entry name" value="Cytochrome P450"/>
    <property type="match status" value="1"/>
</dbReference>
<evidence type="ECO:0000256" key="6">
    <source>
        <dbReference type="ARBA" id="ARBA00022723"/>
    </source>
</evidence>
<accession>A0A0W0G8B7</accession>
<organism evidence="13 14">
    <name type="scientific">Moniliophthora roreri</name>
    <name type="common">Frosty pod rot fungus</name>
    <name type="synonym">Monilia roreri</name>
    <dbReference type="NCBI Taxonomy" id="221103"/>
    <lineage>
        <taxon>Eukaryota</taxon>
        <taxon>Fungi</taxon>
        <taxon>Dikarya</taxon>
        <taxon>Basidiomycota</taxon>
        <taxon>Agaricomycotina</taxon>
        <taxon>Agaricomycetes</taxon>
        <taxon>Agaricomycetidae</taxon>
        <taxon>Agaricales</taxon>
        <taxon>Marasmiineae</taxon>
        <taxon>Marasmiaceae</taxon>
        <taxon>Moniliophthora</taxon>
    </lineage>
</organism>
<dbReference type="Proteomes" id="UP000054988">
    <property type="component" value="Unassembled WGS sequence"/>
</dbReference>
<dbReference type="InterPro" id="IPR001128">
    <property type="entry name" value="Cyt_P450"/>
</dbReference>
<dbReference type="InterPro" id="IPR050364">
    <property type="entry name" value="Cytochrome_P450_fung"/>
</dbReference>
<feature type="transmembrane region" description="Helical" evidence="12">
    <location>
        <begin position="6"/>
        <end position="24"/>
    </location>
</feature>
<comment type="caution">
    <text evidence="13">The sequence shown here is derived from an EMBL/GenBank/DDBJ whole genome shotgun (WGS) entry which is preliminary data.</text>
</comment>